<feature type="compositionally biased region" description="Basic and acidic residues" evidence="1">
    <location>
        <begin position="81"/>
        <end position="105"/>
    </location>
</feature>
<protein>
    <submittedName>
        <fullName evidence="2">Uncharacterized protein</fullName>
    </submittedName>
</protein>
<dbReference type="AlphaFoldDB" id="A0AA97NY13"/>
<reference evidence="2" key="1">
    <citation type="journal article" date="2012" name="PLoS Genet.">
        <title>Comparative analysis of the genomes of two field isolates of the rice blast fungus Magnaporthe oryzae.</title>
        <authorList>
            <person name="Xue M."/>
            <person name="Yang J."/>
            <person name="Li Z."/>
            <person name="Hu S."/>
            <person name="Yao N."/>
            <person name="Dean R.A."/>
            <person name="Zhao W."/>
            <person name="Shen M."/>
            <person name="Zhang H."/>
            <person name="Li C."/>
            <person name="Liu L."/>
            <person name="Cao L."/>
            <person name="Xu X."/>
            <person name="Xing Y."/>
            <person name="Hsiang T."/>
            <person name="Zhang Z."/>
            <person name="Xu J.R."/>
            <person name="Peng Y.L."/>
        </authorList>
    </citation>
    <scope>NUCLEOTIDE SEQUENCE</scope>
    <source>
        <strain evidence="2">Y34</strain>
    </source>
</reference>
<name>A0AA97NY13_PYRO3</name>
<sequence length="190" mass="20571">MAVVSKLVKNINPQYSPNISFKKNRIQFQSRGCARISSHFPLAAAPVLQADVQGILQPQQETQHGRDGEPHGWGDGEEPTGEERGVPGCRHAEEDGDTRMHERGAGDGTAVDVGYGRGRKVRGCRFAAGHAGYGLISVYGRAMMAFGGADRPLLHRHRCARVRVQVFFCLPLLGSLPLPCLGWSESGLKG</sequence>
<feature type="compositionally biased region" description="Basic and acidic residues" evidence="1">
    <location>
        <begin position="63"/>
        <end position="74"/>
    </location>
</feature>
<dbReference type="EMBL" id="JH793328">
    <property type="protein sequence ID" value="ELQ38365.1"/>
    <property type="molecule type" value="Genomic_DNA"/>
</dbReference>
<proteinExistence type="predicted"/>
<evidence type="ECO:0000256" key="1">
    <source>
        <dbReference type="SAM" id="MobiDB-lite"/>
    </source>
</evidence>
<organism evidence="2">
    <name type="scientific">Pyricularia oryzae (strain Y34)</name>
    <name type="common">Rice blast fungus</name>
    <name type="synonym">Magnaporthe oryzae</name>
    <dbReference type="NCBI Taxonomy" id="1143189"/>
    <lineage>
        <taxon>Eukaryota</taxon>
        <taxon>Fungi</taxon>
        <taxon>Dikarya</taxon>
        <taxon>Ascomycota</taxon>
        <taxon>Pezizomycotina</taxon>
        <taxon>Sordariomycetes</taxon>
        <taxon>Sordariomycetidae</taxon>
        <taxon>Magnaporthales</taxon>
        <taxon>Pyriculariaceae</taxon>
        <taxon>Pyricularia</taxon>
    </lineage>
</organism>
<accession>A0AA97NY13</accession>
<evidence type="ECO:0000313" key="2">
    <source>
        <dbReference type="EMBL" id="ELQ38365.1"/>
    </source>
</evidence>
<gene>
    <name evidence="2" type="ORF">OOU_Y34scaffold00542g57</name>
</gene>
<dbReference type="Proteomes" id="UP000011086">
    <property type="component" value="Unassembled WGS sequence"/>
</dbReference>
<feature type="region of interest" description="Disordered" evidence="1">
    <location>
        <begin position="59"/>
        <end position="108"/>
    </location>
</feature>